<evidence type="ECO:0000313" key="2">
    <source>
        <dbReference type="Proteomes" id="UP000830671"/>
    </source>
</evidence>
<dbReference type="RefSeq" id="XP_049146886.1">
    <property type="nucleotide sequence ID" value="XM_049289741.1"/>
</dbReference>
<dbReference type="Proteomes" id="UP000830671">
    <property type="component" value="Chromosome 5"/>
</dbReference>
<gene>
    <name evidence="1" type="ORF">CLUP02_10768</name>
</gene>
<dbReference type="AlphaFoldDB" id="A0A9Q8SYZ7"/>
<reference evidence="1" key="1">
    <citation type="journal article" date="2021" name="Mol. Plant Microbe Interact.">
        <title>Complete Genome Sequence of the Plant-Pathogenic Fungus Colletotrichum lupini.</title>
        <authorList>
            <person name="Baroncelli R."/>
            <person name="Pensec F."/>
            <person name="Da Lio D."/>
            <person name="Boufleur T."/>
            <person name="Vicente I."/>
            <person name="Sarrocco S."/>
            <person name="Picot A."/>
            <person name="Baraldi E."/>
            <person name="Sukno S."/>
            <person name="Thon M."/>
            <person name="Le Floch G."/>
        </authorList>
    </citation>
    <scope>NUCLEOTIDE SEQUENCE</scope>
    <source>
        <strain evidence="1">IMI 504893</strain>
    </source>
</reference>
<accession>A0A9Q8SYZ7</accession>
<protein>
    <submittedName>
        <fullName evidence="1">Uncharacterized protein</fullName>
    </submittedName>
</protein>
<dbReference type="GeneID" id="73344751"/>
<dbReference type="EMBL" id="CP019477">
    <property type="protein sequence ID" value="UQC85271.1"/>
    <property type="molecule type" value="Genomic_DNA"/>
</dbReference>
<evidence type="ECO:0000313" key="1">
    <source>
        <dbReference type="EMBL" id="UQC85271.1"/>
    </source>
</evidence>
<organism evidence="1 2">
    <name type="scientific">Colletotrichum lupini</name>
    <dbReference type="NCBI Taxonomy" id="145971"/>
    <lineage>
        <taxon>Eukaryota</taxon>
        <taxon>Fungi</taxon>
        <taxon>Dikarya</taxon>
        <taxon>Ascomycota</taxon>
        <taxon>Pezizomycotina</taxon>
        <taxon>Sordariomycetes</taxon>
        <taxon>Hypocreomycetidae</taxon>
        <taxon>Glomerellales</taxon>
        <taxon>Glomerellaceae</taxon>
        <taxon>Colletotrichum</taxon>
        <taxon>Colletotrichum acutatum species complex</taxon>
    </lineage>
</organism>
<dbReference type="KEGG" id="clup:CLUP02_10768"/>
<name>A0A9Q8SYZ7_9PEZI</name>
<sequence>MLIPLSAREACWRVTGCSSAAHGTTFPPSRTGTSPCARARGHVMHYQSLKRPQKIPRQIANPMFCLAYGYYVILGGLEGNCLSRTICSTWADLSSISSFLQFHPVHARRLSKTHQPQTIRRLRSYAAFPAVREASAPHQPLSSYTRLDRKPNEICKRSIQASYITGSPAVWERGTIPKHAHTARRTPH</sequence>
<keyword evidence="2" id="KW-1185">Reference proteome</keyword>
<proteinExistence type="predicted"/>